<comment type="caution">
    <text evidence="1">The sequence shown here is derived from an EMBL/GenBank/DDBJ whole genome shotgun (WGS) entry which is preliminary data.</text>
</comment>
<dbReference type="EMBL" id="JAJJMB010014681">
    <property type="protein sequence ID" value="KAI3858920.1"/>
    <property type="molecule type" value="Genomic_DNA"/>
</dbReference>
<accession>A0AAD4X701</accession>
<organism evidence="1 2">
    <name type="scientific">Papaver atlanticum</name>
    <dbReference type="NCBI Taxonomy" id="357466"/>
    <lineage>
        <taxon>Eukaryota</taxon>
        <taxon>Viridiplantae</taxon>
        <taxon>Streptophyta</taxon>
        <taxon>Embryophyta</taxon>
        <taxon>Tracheophyta</taxon>
        <taxon>Spermatophyta</taxon>
        <taxon>Magnoliopsida</taxon>
        <taxon>Ranunculales</taxon>
        <taxon>Papaveraceae</taxon>
        <taxon>Papaveroideae</taxon>
        <taxon>Papaver</taxon>
    </lineage>
</organism>
<dbReference type="Proteomes" id="UP001202328">
    <property type="component" value="Unassembled WGS sequence"/>
</dbReference>
<feature type="non-terminal residue" evidence="1">
    <location>
        <position position="68"/>
    </location>
</feature>
<evidence type="ECO:0000313" key="1">
    <source>
        <dbReference type="EMBL" id="KAI3858920.1"/>
    </source>
</evidence>
<keyword evidence="2" id="KW-1185">Reference proteome</keyword>
<dbReference type="AlphaFoldDB" id="A0AAD4X701"/>
<reference evidence="1" key="1">
    <citation type="submission" date="2022-04" db="EMBL/GenBank/DDBJ databases">
        <title>A functionally conserved STORR gene fusion in Papaver species that diverged 16.8 million years ago.</title>
        <authorList>
            <person name="Catania T."/>
        </authorList>
    </citation>
    <scope>NUCLEOTIDE SEQUENCE</scope>
    <source>
        <strain evidence="1">S-188037</strain>
    </source>
</reference>
<evidence type="ECO:0000313" key="2">
    <source>
        <dbReference type="Proteomes" id="UP001202328"/>
    </source>
</evidence>
<gene>
    <name evidence="1" type="ORF">MKW98_028653</name>
</gene>
<name>A0AAD4X701_9MAGN</name>
<proteinExistence type="predicted"/>
<sequence>DVLIRESKQPRINPRVSAAESQKQYVRSGLSKLFFWITGIDERFRGMILLIKEWEKTRQINDPKNAIF</sequence>
<protein>
    <submittedName>
        <fullName evidence="1">Uncharacterized protein</fullName>
    </submittedName>
</protein>
<feature type="non-terminal residue" evidence="1">
    <location>
        <position position="1"/>
    </location>
</feature>
<dbReference type="Gene3D" id="1.10.1410.10">
    <property type="match status" value="1"/>
</dbReference>